<evidence type="ECO:0000256" key="2">
    <source>
        <dbReference type="ARBA" id="ARBA00022679"/>
    </source>
</evidence>
<dbReference type="SUPFAM" id="SSF53335">
    <property type="entry name" value="S-adenosyl-L-methionine-dependent methyltransferases"/>
    <property type="match status" value="1"/>
</dbReference>
<dbReference type="Proteomes" id="UP001228504">
    <property type="component" value="Unassembled WGS sequence"/>
</dbReference>
<comment type="caution">
    <text evidence="4">The sequence shown here is derived from an EMBL/GenBank/DDBJ whole genome shotgun (WGS) entry which is preliminary data.</text>
</comment>
<gene>
    <name evidence="4" type="ORF">J2S18_000943</name>
</gene>
<dbReference type="PANTHER" id="PTHR22809:SF5">
    <property type="entry name" value="TRNA N(3)-METHYLCYTIDINE METHYLTRANSFERASE METTL6"/>
    <property type="match status" value="1"/>
</dbReference>
<evidence type="ECO:0000313" key="5">
    <source>
        <dbReference type="Proteomes" id="UP001228504"/>
    </source>
</evidence>
<sequence>MNTYDKTISFWNNIFNKNVPKEYIKSIKMNESLENAIYWLSDNSRSILDYGCGSGTMLLKCALNNNVVKCVGIDISKEAIKLCEKTANLNNLEGKAKFYCGEIELLGELSENSFDGAILSNIIDNVTPDDAINIIKNIKRIVIPNGKILIKLNPYLDNEILKEYGLQLIDNNFYIEKDGIYLRNLTTNEWTELINKFFYIQEFKEIYFEKFGQYNRLFLLINNK</sequence>
<keyword evidence="5" id="KW-1185">Reference proteome</keyword>
<dbReference type="EMBL" id="JAUSUF010000002">
    <property type="protein sequence ID" value="MDQ0149013.1"/>
    <property type="molecule type" value="Genomic_DNA"/>
</dbReference>
<dbReference type="GO" id="GO:0008168">
    <property type="term" value="F:methyltransferase activity"/>
    <property type="evidence" value="ECO:0007669"/>
    <property type="project" value="UniProtKB-KW"/>
</dbReference>
<organism evidence="4 5">
    <name type="scientific">Eubacterium multiforme</name>
    <dbReference type="NCBI Taxonomy" id="83339"/>
    <lineage>
        <taxon>Bacteria</taxon>
        <taxon>Bacillati</taxon>
        <taxon>Bacillota</taxon>
        <taxon>Clostridia</taxon>
        <taxon>Eubacteriales</taxon>
        <taxon>Eubacteriaceae</taxon>
        <taxon>Eubacterium</taxon>
    </lineage>
</organism>
<keyword evidence="2" id="KW-0808">Transferase</keyword>
<reference evidence="4 5" key="1">
    <citation type="submission" date="2023-07" db="EMBL/GenBank/DDBJ databases">
        <title>Genomic Encyclopedia of Type Strains, Phase IV (KMG-IV): sequencing the most valuable type-strain genomes for metagenomic binning, comparative biology and taxonomic classification.</title>
        <authorList>
            <person name="Goeker M."/>
        </authorList>
    </citation>
    <scope>NUCLEOTIDE SEQUENCE [LARGE SCALE GENOMIC DNA]</scope>
    <source>
        <strain evidence="4 5">DSM 20694</strain>
    </source>
</reference>
<keyword evidence="1 4" id="KW-0489">Methyltransferase</keyword>
<dbReference type="Pfam" id="PF13847">
    <property type="entry name" value="Methyltransf_31"/>
    <property type="match status" value="1"/>
</dbReference>
<dbReference type="InterPro" id="IPR025714">
    <property type="entry name" value="Methyltranfer_dom"/>
</dbReference>
<dbReference type="RefSeq" id="WP_307483873.1">
    <property type="nucleotide sequence ID" value="NZ_JAUSUF010000002.1"/>
</dbReference>
<evidence type="ECO:0000256" key="1">
    <source>
        <dbReference type="ARBA" id="ARBA00022603"/>
    </source>
</evidence>
<dbReference type="Gene3D" id="3.40.50.150">
    <property type="entry name" value="Vaccinia Virus protein VP39"/>
    <property type="match status" value="1"/>
</dbReference>
<dbReference type="PANTHER" id="PTHR22809">
    <property type="entry name" value="METHYLTRANSFERASE-RELATED"/>
    <property type="match status" value="1"/>
</dbReference>
<dbReference type="GO" id="GO:0032259">
    <property type="term" value="P:methylation"/>
    <property type="evidence" value="ECO:0007669"/>
    <property type="project" value="UniProtKB-KW"/>
</dbReference>
<proteinExistence type="predicted"/>
<name>A0ABT9UQU7_9FIRM</name>
<evidence type="ECO:0000313" key="4">
    <source>
        <dbReference type="EMBL" id="MDQ0149013.1"/>
    </source>
</evidence>
<feature type="domain" description="Methyltransferase" evidence="3">
    <location>
        <begin position="44"/>
        <end position="151"/>
    </location>
</feature>
<dbReference type="InterPro" id="IPR026113">
    <property type="entry name" value="METTL2/6/8-like"/>
</dbReference>
<dbReference type="InterPro" id="IPR029063">
    <property type="entry name" value="SAM-dependent_MTases_sf"/>
</dbReference>
<evidence type="ECO:0000259" key="3">
    <source>
        <dbReference type="Pfam" id="PF13847"/>
    </source>
</evidence>
<accession>A0ABT9UQU7</accession>
<protein>
    <submittedName>
        <fullName evidence="4">SAM-dependent methyltransferase</fullName>
    </submittedName>
</protein>
<dbReference type="CDD" id="cd02440">
    <property type="entry name" value="AdoMet_MTases"/>
    <property type="match status" value="1"/>
</dbReference>